<organism evidence="1 2">
    <name type="scientific">Sediminibacterium ginsengisoli</name>
    <dbReference type="NCBI Taxonomy" id="413434"/>
    <lineage>
        <taxon>Bacteria</taxon>
        <taxon>Pseudomonadati</taxon>
        <taxon>Bacteroidota</taxon>
        <taxon>Chitinophagia</taxon>
        <taxon>Chitinophagales</taxon>
        <taxon>Chitinophagaceae</taxon>
        <taxon>Sediminibacterium</taxon>
    </lineage>
</organism>
<reference evidence="1 2" key="1">
    <citation type="submission" date="2017-02" db="EMBL/GenBank/DDBJ databases">
        <authorList>
            <person name="Peterson S.W."/>
        </authorList>
    </citation>
    <scope>NUCLEOTIDE SEQUENCE [LARGE SCALE GENOMIC DNA]</scope>
    <source>
        <strain evidence="1 2">DSM 22335</strain>
    </source>
</reference>
<dbReference type="EMBL" id="FUWH01000013">
    <property type="protein sequence ID" value="SKA17305.1"/>
    <property type="molecule type" value="Genomic_DNA"/>
</dbReference>
<evidence type="ECO:0000313" key="2">
    <source>
        <dbReference type="Proteomes" id="UP000190888"/>
    </source>
</evidence>
<sequence length="86" mass="9859">MKNNLPLYLWLLCALSCKPSREKTTAHIRERKLNQQGRLQIEYVYSVSGKEYAGTVELPAGTVVPQDTLSLFYSVNEPEKSEWIMP</sequence>
<dbReference type="RefSeq" id="WP_078832693.1">
    <property type="nucleotide sequence ID" value="NZ_FUWH01000013.1"/>
</dbReference>
<evidence type="ECO:0000313" key="1">
    <source>
        <dbReference type="EMBL" id="SKA17305.1"/>
    </source>
</evidence>
<proteinExistence type="predicted"/>
<protein>
    <submittedName>
        <fullName evidence="1">Uncharacterized protein</fullName>
    </submittedName>
</protein>
<accession>A0A1T4RMS3</accession>
<dbReference type="Proteomes" id="UP000190888">
    <property type="component" value="Unassembled WGS sequence"/>
</dbReference>
<name>A0A1T4RMS3_9BACT</name>
<gene>
    <name evidence="1" type="ORF">SAMN04488132_11384</name>
</gene>
<keyword evidence="2" id="KW-1185">Reference proteome</keyword>
<dbReference type="AlphaFoldDB" id="A0A1T4RMS3"/>